<dbReference type="Pfam" id="PF13837">
    <property type="entry name" value="Myb_DNA-bind_4"/>
    <property type="match status" value="1"/>
</dbReference>
<dbReference type="EMBL" id="OZ034826">
    <property type="protein sequence ID" value="CAL1681015.1"/>
    <property type="molecule type" value="Genomic_DNA"/>
</dbReference>
<feature type="domain" description="Myb/SANT-like DNA-binding" evidence="2">
    <location>
        <begin position="116"/>
        <end position="202"/>
    </location>
</feature>
<evidence type="ECO:0000259" key="2">
    <source>
        <dbReference type="Pfam" id="PF13837"/>
    </source>
</evidence>
<accession>A0AAV2NMP2</accession>
<proteinExistence type="predicted"/>
<keyword evidence="1" id="KW-0175">Coiled coil</keyword>
<dbReference type="PANTHER" id="PTHR47595:SF1">
    <property type="entry name" value="MYB_SANT-LIKE DNA-BINDING DOMAIN-CONTAINING PROTEIN"/>
    <property type="match status" value="1"/>
</dbReference>
<feature type="coiled-coil region" evidence="1">
    <location>
        <begin position="158"/>
        <end position="185"/>
    </location>
</feature>
<gene>
    <name evidence="3" type="ORF">LPLAT_LOCUS7177</name>
</gene>
<dbReference type="InterPro" id="IPR044822">
    <property type="entry name" value="Myb_DNA-bind_4"/>
</dbReference>
<dbReference type="AlphaFoldDB" id="A0AAV2NMP2"/>
<organism evidence="3 4">
    <name type="scientific">Lasius platythorax</name>
    <dbReference type="NCBI Taxonomy" id="488582"/>
    <lineage>
        <taxon>Eukaryota</taxon>
        <taxon>Metazoa</taxon>
        <taxon>Ecdysozoa</taxon>
        <taxon>Arthropoda</taxon>
        <taxon>Hexapoda</taxon>
        <taxon>Insecta</taxon>
        <taxon>Pterygota</taxon>
        <taxon>Neoptera</taxon>
        <taxon>Endopterygota</taxon>
        <taxon>Hymenoptera</taxon>
        <taxon>Apocrita</taxon>
        <taxon>Aculeata</taxon>
        <taxon>Formicoidea</taxon>
        <taxon>Formicidae</taxon>
        <taxon>Formicinae</taxon>
        <taxon>Lasius</taxon>
        <taxon>Lasius</taxon>
    </lineage>
</organism>
<protein>
    <recommendedName>
        <fullName evidence="2">Myb/SANT-like DNA-binding domain-containing protein</fullName>
    </recommendedName>
</protein>
<name>A0AAV2NMP2_9HYME</name>
<dbReference type="Proteomes" id="UP001497644">
    <property type="component" value="Chromosome 3"/>
</dbReference>
<evidence type="ECO:0000313" key="3">
    <source>
        <dbReference type="EMBL" id="CAL1681015.1"/>
    </source>
</evidence>
<dbReference type="Gene3D" id="1.10.10.60">
    <property type="entry name" value="Homeodomain-like"/>
    <property type="match status" value="1"/>
</dbReference>
<evidence type="ECO:0000256" key="1">
    <source>
        <dbReference type="SAM" id="Coils"/>
    </source>
</evidence>
<reference evidence="3" key="1">
    <citation type="submission" date="2024-04" db="EMBL/GenBank/DDBJ databases">
        <authorList>
            <consortium name="Molecular Ecology Group"/>
        </authorList>
    </citation>
    <scope>NUCLEOTIDE SEQUENCE</scope>
</reference>
<dbReference type="PANTHER" id="PTHR47595">
    <property type="entry name" value="HEAT SHOCK 70 KDA PROTEIN 14"/>
    <property type="match status" value="1"/>
</dbReference>
<sequence length="284" mass="32927">MSNIKVKKIKNCTLKVKSCEQVVPLNLYDGFTNYTIYVSPEVHAHATQDLSFASSLLDQHKTSLTKQASNALSTNIENKSPNVLNFDCLDVDSSDEVDSFIDEENIVNNNSNNLRLNWTSQKTQLLLHLYEKHSTSLDNGEIKNNRLFWKYLQQGMAKEGYKFTVEQLKTKINNLKKMFKDVQDHNAQSGNNRKTCEHYDILYNLFSKKPWIKPLSSAGSDIPMGKELEEELLSSKRKKLSTSDWKSEFVEEYKRDKQLTREETAEYRKQKLNILREIAEAMKK</sequence>
<evidence type="ECO:0000313" key="4">
    <source>
        <dbReference type="Proteomes" id="UP001497644"/>
    </source>
</evidence>
<keyword evidence="4" id="KW-1185">Reference proteome</keyword>